<dbReference type="PANTHER" id="PTHR30570:SF1">
    <property type="entry name" value="PHOSPHATE-BINDING PROTEIN PSTS"/>
    <property type="match status" value="1"/>
</dbReference>
<gene>
    <name evidence="6" type="ORF">SAMN05421806_102329</name>
</gene>
<evidence type="ECO:0000259" key="5">
    <source>
        <dbReference type="Pfam" id="PF12849"/>
    </source>
</evidence>
<protein>
    <recommendedName>
        <fullName evidence="4">Phosphate-binding protein</fullName>
    </recommendedName>
</protein>
<dbReference type="PANTHER" id="PTHR30570">
    <property type="entry name" value="PERIPLASMIC PHOSPHATE BINDING COMPONENT OF PHOSPHATE ABC TRANSPORTER"/>
    <property type="match status" value="1"/>
</dbReference>
<evidence type="ECO:0000256" key="2">
    <source>
        <dbReference type="ARBA" id="ARBA00022448"/>
    </source>
</evidence>
<dbReference type="NCBIfam" id="TIGR02136">
    <property type="entry name" value="ptsS_2"/>
    <property type="match status" value="1"/>
</dbReference>
<organism evidence="6 7">
    <name type="scientific">Streptomyces indicus</name>
    <dbReference type="NCBI Taxonomy" id="417292"/>
    <lineage>
        <taxon>Bacteria</taxon>
        <taxon>Bacillati</taxon>
        <taxon>Actinomycetota</taxon>
        <taxon>Actinomycetes</taxon>
        <taxon>Kitasatosporales</taxon>
        <taxon>Streptomycetaceae</taxon>
        <taxon>Streptomyces</taxon>
    </lineage>
</organism>
<dbReference type="InterPro" id="IPR024370">
    <property type="entry name" value="PBP_domain"/>
</dbReference>
<feature type="chain" id="PRO_5039742690" description="Phosphate-binding protein" evidence="4">
    <location>
        <begin position="29"/>
        <end position="328"/>
    </location>
</feature>
<dbReference type="Gene3D" id="3.40.190.10">
    <property type="entry name" value="Periplasmic binding protein-like II"/>
    <property type="match status" value="2"/>
</dbReference>
<evidence type="ECO:0000256" key="4">
    <source>
        <dbReference type="RuleBase" id="RU367119"/>
    </source>
</evidence>
<dbReference type="InterPro" id="IPR011862">
    <property type="entry name" value="Phos-bd"/>
</dbReference>
<dbReference type="GO" id="GO:0042301">
    <property type="term" value="F:phosphate ion binding"/>
    <property type="evidence" value="ECO:0007669"/>
    <property type="project" value="UniProtKB-UniRule"/>
</dbReference>
<dbReference type="Pfam" id="PF12849">
    <property type="entry name" value="PBP_like_2"/>
    <property type="match status" value="1"/>
</dbReference>
<comment type="similarity">
    <text evidence="1 4">Belongs to the PstS family.</text>
</comment>
<dbReference type="FunFam" id="3.40.190.10:FF:000055">
    <property type="entry name" value="Phosphate ABC transporter, phosphate-binding protein"/>
    <property type="match status" value="1"/>
</dbReference>
<keyword evidence="4" id="KW-0592">Phosphate transport</keyword>
<dbReference type="SUPFAM" id="SSF53850">
    <property type="entry name" value="Periplasmic binding protein-like II"/>
    <property type="match status" value="1"/>
</dbReference>
<feature type="signal peptide" evidence="4">
    <location>
        <begin position="1"/>
        <end position="28"/>
    </location>
</feature>
<dbReference type="RefSeq" id="WP_245769210.1">
    <property type="nucleotide sequence ID" value="NZ_FNFF01000002.1"/>
</dbReference>
<evidence type="ECO:0000256" key="3">
    <source>
        <dbReference type="ARBA" id="ARBA00022729"/>
    </source>
</evidence>
<reference evidence="6 7" key="1">
    <citation type="submission" date="2016-10" db="EMBL/GenBank/DDBJ databases">
        <authorList>
            <person name="de Groot N.N."/>
        </authorList>
    </citation>
    <scope>NUCLEOTIDE SEQUENCE [LARGE SCALE GENOMIC DNA]</scope>
    <source>
        <strain evidence="6 7">CGMCC 4.5727</strain>
    </source>
</reference>
<proteinExistence type="inferred from homology"/>
<dbReference type="AlphaFoldDB" id="A0A1G8W9X1"/>
<comment type="function">
    <text evidence="4">Involved in the system for phosphate transport across the cytoplasmic membrane.</text>
</comment>
<sequence length="328" mass="34821">MNTSTALRRARTPLALTAALLLAATACGGEDAGGGGGGGGKGGDLKGNIRIDGSSTVAPLSSAAAQLFQAENSGVKVTVGTSGTGGGFEKFCAGETDISDASRPIKDEEKTACEGKKIAYEEFQVANDGLSVVVSKDNDWAECLTVDQLKKIWEPKSKVNNWNQVDPEFPDEKLELFGPGTDSGTFEYFTEAINGEDGASRTDYSPSEDDNVIIQGVSGSKGGLGYFGLSYYEENKDKLKVVKVDAGDGCVEPTTETVQDGSYKPLSRPLFIYPSAKALDRAEVEAFVEFYVEKHAEIAEKALFVPLNTEQETALKSALDKLRAQHTS</sequence>
<dbReference type="Proteomes" id="UP000199155">
    <property type="component" value="Unassembled WGS sequence"/>
</dbReference>
<dbReference type="STRING" id="417292.SAMN05421806_102329"/>
<dbReference type="EMBL" id="FNFF01000002">
    <property type="protein sequence ID" value="SDJ75079.1"/>
    <property type="molecule type" value="Genomic_DNA"/>
</dbReference>
<accession>A0A1G8W9X1</accession>
<evidence type="ECO:0000256" key="1">
    <source>
        <dbReference type="ARBA" id="ARBA00008725"/>
    </source>
</evidence>
<dbReference type="InterPro" id="IPR050811">
    <property type="entry name" value="Phosphate_ABC_transporter"/>
</dbReference>
<evidence type="ECO:0000313" key="7">
    <source>
        <dbReference type="Proteomes" id="UP000199155"/>
    </source>
</evidence>
<keyword evidence="2 4" id="KW-0813">Transport</keyword>
<evidence type="ECO:0000313" key="6">
    <source>
        <dbReference type="EMBL" id="SDJ75079.1"/>
    </source>
</evidence>
<dbReference type="GO" id="GO:0006817">
    <property type="term" value="P:phosphate ion transport"/>
    <property type="evidence" value="ECO:0007669"/>
    <property type="project" value="UniProtKB-UniRule"/>
</dbReference>
<keyword evidence="3 4" id="KW-0732">Signal</keyword>
<feature type="domain" description="PBP" evidence="5">
    <location>
        <begin position="46"/>
        <end position="292"/>
    </location>
</feature>
<dbReference type="CDD" id="cd13654">
    <property type="entry name" value="PBP2_phosphate_like_2"/>
    <property type="match status" value="1"/>
</dbReference>
<name>A0A1G8W9X1_9ACTN</name>
<keyword evidence="7" id="KW-1185">Reference proteome</keyword>